<evidence type="ECO:0000313" key="1">
    <source>
        <dbReference type="EMBL" id="CAG8765238.1"/>
    </source>
</evidence>
<feature type="non-terminal residue" evidence="1">
    <location>
        <position position="1"/>
    </location>
</feature>
<gene>
    <name evidence="1" type="ORF">ALEPTO_LOCUS13835</name>
</gene>
<dbReference type="EMBL" id="CAJVPS010048822">
    <property type="protein sequence ID" value="CAG8765238.1"/>
    <property type="molecule type" value="Genomic_DNA"/>
</dbReference>
<feature type="non-terminal residue" evidence="1">
    <location>
        <position position="59"/>
    </location>
</feature>
<proteinExistence type="predicted"/>
<dbReference type="AlphaFoldDB" id="A0A9N9J966"/>
<dbReference type="OrthoDB" id="10489414at2759"/>
<organism evidence="1 2">
    <name type="scientific">Ambispora leptoticha</name>
    <dbReference type="NCBI Taxonomy" id="144679"/>
    <lineage>
        <taxon>Eukaryota</taxon>
        <taxon>Fungi</taxon>
        <taxon>Fungi incertae sedis</taxon>
        <taxon>Mucoromycota</taxon>
        <taxon>Glomeromycotina</taxon>
        <taxon>Glomeromycetes</taxon>
        <taxon>Archaeosporales</taxon>
        <taxon>Ambisporaceae</taxon>
        <taxon>Ambispora</taxon>
    </lineage>
</organism>
<accession>A0A9N9J966</accession>
<comment type="caution">
    <text evidence="1">The sequence shown here is derived from an EMBL/GenBank/DDBJ whole genome shotgun (WGS) entry which is preliminary data.</text>
</comment>
<protein>
    <submittedName>
        <fullName evidence="1">9732_t:CDS:1</fullName>
    </submittedName>
</protein>
<name>A0A9N9J966_9GLOM</name>
<reference evidence="1" key="1">
    <citation type="submission" date="2021-06" db="EMBL/GenBank/DDBJ databases">
        <authorList>
            <person name="Kallberg Y."/>
            <person name="Tangrot J."/>
            <person name="Rosling A."/>
        </authorList>
    </citation>
    <scope>NUCLEOTIDE SEQUENCE</scope>
    <source>
        <strain evidence="1">FL130A</strain>
    </source>
</reference>
<evidence type="ECO:0000313" key="2">
    <source>
        <dbReference type="Proteomes" id="UP000789508"/>
    </source>
</evidence>
<keyword evidence="2" id="KW-1185">Reference proteome</keyword>
<dbReference type="Proteomes" id="UP000789508">
    <property type="component" value="Unassembled WGS sequence"/>
</dbReference>
<sequence>ILLLTLNDEEKALLKPFKIAFPRCRPKPLFEYVNYIVSVSDWLYIGIRDWLGSKKYKTG</sequence>